<dbReference type="Gene3D" id="1.10.10.10">
    <property type="entry name" value="Winged helix-like DNA-binding domain superfamily/Winged helix DNA-binding domain"/>
    <property type="match status" value="1"/>
</dbReference>
<accession>A0A1I4UT34</accession>
<evidence type="ECO:0000313" key="7">
    <source>
        <dbReference type="Proteomes" id="UP000199339"/>
    </source>
</evidence>
<dbReference type="RefSeq" id="WP_092001215.1">
    <property type="nucleotide sequence ID" value="NZ_FOUR01000003.1"/>
</dbReference>
<evidence type="ECO:0000256" key="3">
    <source>
        <dbReference type="ARBA" id="ARBA00023125"/>
    </source>
</evidence>
<keyword evidence="4" id="KW-0804">Transcription</keyword>
<dbReference type="Pfam" id="PF00126">
    <property type="entry name" value="HTH_1"/>
    <property type="match status" value="1"/>
</dbReference>
<dbReference type="SUPFAM" id="SSF53850">
    <property type="entry name" value="Periplasmic binding protein-like II"/>
    <property type="match status" value="1"/>
</dbReference>
<keyword evidence="2" id="KW-0805">Transcription regulation</keyword>
<dbReference type="InterPro" id="IPR050176">
    <property type="entry name" value="LTTR"/>
</dbReference>
<reference evidence="7" key="1">
    <citation type="submission" date="2016-10" db="EMBL/GenBank/DDBJ databases">
        <authorList>
            <person name="Varghese N."/>
            <person name="Submissions S."/>
        </authorList>
    </citation>
    <scope>NUCLEOTIDE SEQUENCE [LARGE SCALE GENOMIC DNA]</scope>
    <source>
        <strain evidence="7">CGMCC 1.6775</strain>
    </source>
</reference>
<keyword evidence="7" id="KW-1185">Reference proteome</keyword>
<dbReference type="PROSITE" id="PS50931">
    <property type="entry name" value="HTH_LYSR"/>
    <property type="match status" value="1"/>
</dbReference>
<evidence type="ECO:0000259" key="5">
    <source>
        <dbReference type="PROSITE" id="PS50931"/>
    </source>
</evidence>
<dbReference type="InterPro" id="IPR036390">
    <property type="entry name" value="WH_DNA-bd_sf"/>
</dbReference>
<organism evidence="6 7">
    <name type="scientific">Marinobacter pelagius</name>
    <dbReference type="NCBI Taxonomy" id="379482"/>
    <lineage>
        <taxon>Bacteria</taxon>
        <taxon>Pseudomonadati</taxon>
        <taxon>Pseudomonadota</taxon>
        <taxon>Gammaproteobacteria</taxon>
        <taxon>Pseudomonadales</taxon>
        <taxon>Marinobacteraceae</taxon>
        <taxon>Marinobacter</taxon>
    </lineage>
</organism>
<feature type="domain" description="HTH lysR-type" evidence="5">
    <location>
        <begin position="1"/>
        <end position="58"/>
    </location>
</feature>
<dbReference type="OrthoDB" id="5723059at2"/>
<evidence type="ECO:0000256" key="4">
    <source>
        <dbReference type="ARBA" id="ARBA00023163"/>
    </source>
</evidence>
<dbReference type="SUPFAM" id="SSF46785">
    <property type="entry name" value="Winged helix' DNA-binding domain"/>
    <property type="match status" value="1"/>
</dbReference>
<proteinExistence type="inferred from homology"/>
<dbReference type="InterPro" id="IPR000847">
    <property type="entry name" value="LysR_HTH_N"/>
</dbReference>
<evidence type="ECO:0000313" key="6">
    <source>
        <dbReference type="EMBL" id="SFM91923.1"/>
    </source>
</evidence>
<protein>
    <submittedName>
        <fullName evidence="6">Transcriptional regulator</fullName>
    </submittedName>
</protein>
<dbReference type="Gene3D" id="3.40.190.10">
    <property type="entry name" value="Periplasmic binding protein-like II"/>
    <property type="match status" value="2"/>
</dbReference>
<keyword evidence="3" id="KW-0238">DNA-binding</keyword>
<dbReference type="PANTHER" id="PTHR30579:SF7">
    <property type="entry name" value="HTH-TYPE TRANSCRIPTIONAL REGULATOR LRHA-RELATED"/>
    <property type="match status" value="1"/>
</dbReference>
<dbReference type="GO" id="GO:0003677">
    <property type="term" value="F:DNA binding"/>
    <property type="evidence" value="ECO:0007669"/>
    <property type="project" value="UniProtKB-KW"/>
</dbReference>
<comment type="similarity">
    <text evidence="1">Belongs to the LysR transcriptional regulatory family.</text>
</comment>
<gene>
    <name evidence="6" type="ORF">SAMN04487961_1547</name>
</gene>
<dbReference type="AlphaFoldDB" id="A0A1I4UT34"/>
<dbReference type="EMBL" id="FOUR01000003">
    <property type="protein sequence ID" value="SFM91923.1"/>
    <property type="molecule type" value="Genomic_DNA"/>
</dbReference>
<sequence>MDIGSLESFVLFSELGSFAKVAEKRFRTNAAISAQMKRLEEEFEVQLFRREGRNVVLTQAGEDLLPFAQYMLDLNRQAKDRLQQNSKPLTLVIGTPSDYANEFLMVILNYVQEIVPDLLTKLVIRPTEELKTAWENDEIDIMLFSSASPSGEASVIGKIRGVWVKSQGVTVSGNPWPVVLYDDSCLFNRHAIRGFKEAEIDYRVVSTSSDTNVIHHLLHKNSVIAAMGDACLTSGLEQVTSPQLPPLPTVYLMVRVSQRFSEIDQDNLAQAMLGILDDKIAAYLTPRSGTTQREMA</sequence>
<name>A0A1I4UT34_9GAMM</name>
<evidence type="ECO:0000256" key="2">
    <source>
        <dbReference type="ARBA" id="ARBA00023015"/>
    </source>
</evidence>
<evidence type="ECO:0000256" key="1">
    <source>
        <dbReference type="ARBA" id="ARBA00009437"/>
    </source>
</evidence>
<dbReference type="GO" id="GO:0003700">
    <property type="term" value="F:DNA-binding transcription factor activity"/>
    <property type="evidence" value="ECO:0007669"/>
    <property type="project" value="InterPro"/>
</dbReference>
<dbReference type="PANTHER" id="PTHR30579">
    <property type="entry name" value="TRANSCRIPTIONAL REGULATOR"/>
    <property type="match status" value="1"/>
</dbReference>
<dbReference type="InterPro" id="IPR036388">
    <property type="entry name" value="WH-like_DNA-bd_sf"/>
</dbReference>
<dbReference type="Proteomes" id="UP000199339">
    <property type="component" value="Unassembled WGS sequence"/>
</dbReference>